<sequence length="50" mass="5290">MPRLGESEGGESVRCELSAGSVRYGLTATVGSYHNGKAEYDVKVDEEPAS</sequence>
<protein>
    <recommendedName>
        <fullName evidence="3">DUF4333 domain-containing protein</fullName>
    </recommendedName>
</protein>
<accession>A0A7W7QG66</accession>
<gene>
    <name evidence="1" type="ORF">FHR82_009092</name>
</gene>
<keyword evidence="2" id="KW-1185">Reference proteome</keyword>
<dbReference type="AlphaFoldDB" id="A0A7W7QG66"/>
<evidence type="ECO:0008006" key="3">
    <source>
        <dbReference type="Google" id="ProtNLM"/>
    </source>
</evidence>
<reference evidence="1 2" key="1">
    <citation type="submission" date="2020-08" db="EMBL/GenBank/DDBJ databases">
        <title>Genomic Encyclopedia of Type Strains, Phase III (KMG-III): the genomes of soil and plant-associated and newly described type strains.</title>
        <authorList>
            <person name="Whitman W."/>
        </authorList>
    </citation>
    <scope>NUCLEOTIDE SEQUENCE [LARGE SCALE GENOMIC DNA]</scope>
    <source>
        <strain evidence="1 2">CECT 8960</strain>
    </source>
</reference>
<organism evidence="1 2">
    <name type="scientific">Actinophytocola algeriensis</name>
    <dbReference type="NCBI Taxonomy" id="1768010"/>
    <lineage>
        <taxon>Bacteria</taxon>
        <taxon>Bacillati</taxon>
        <taxon>Actinomycetota</taxon>
        <taxon>Actinomycetes</taxon>
        <taxon>Pseudonocardiales</taxon>
        <taxon>Pseudonocardiaceae</taxon>
    </lineage>
</organism>
<evidence type="ECO:0000313" key="2">
    <source>
        <dbReference type="Proteomes" id="UP000520767"/>
    </source>
</evidence>
<dbReference type="EMBL" id="JACHJQ010000017">
    <property type="protein sequence ID" value="MBB4912818.1"/>
    <property type="molecule type" value="Genomic_DNA"/>
</dbReference>
<dbReference type="Proteomes" id="UP000520767">
    <property type="component" value="Unassembled WGS sequence"/>
</dbReference>
<proteinExistence type="predicted"/>
<evidence type="ECO:0000313" key="1">
    <source>
        <dbReference type="EMBL" id="MBB4912818.1"/>
    </source>
</evidence>
<comment type="caution">
    <text evidence="1">The sequence shown here is derived from an EMBL/GenBank/DDBJ whole genome shotgun (WGS) entry which is preliminary data.</text>
</comment>
<name>A0A7W7QG66_9PSEU</name>